<dbReference type="Proteomes" id="UP000826195">
    <property type="component" value="Unassembled WGS sequence"/>
</dbReference>
<dbReference type="Pfam" id="PF04281">
    <property type="entry name" value="Tom22"/>
    <property type="match status" value="1"/>
</dbReference>
<protein>
    <recommendedName>
        <fullName evidence="3">Mitochondrial import receptor subunit TOM22 homolog</fullName>
    </recommendedName>
</protein>
<evidence type="ECO:0000256" key="5">
    <source>
        <dbReference type="ARBA" id="ARBA00022692"/>
    </source>
</evidence>
<keyword evidence="6" id="KW-1000">Mitochondrion outer membrane</keyword>
<evidence type="ECO:0000313" key="16">
    <source>
        <dbReference type="Proteomes" id="UP000826195"/>
    </source>
</evidence>
<reference evidence="15 16" key="1">
    <citation type="journal article" date="2021" name="J. Hered.">
        <title>A chromosome-level genome assembly of the parasitoid wasp, Cotesia glomerata (Hymenoptera: Braconidae).</title>
        <authorList>
            <person name="Pinto B.J."/>
            <person name="Weis J.J."/>
            <person name="Gamble T."/>
            <person name="Ode P.J."/>
            <person name="Paul R."/>
            <person name="Zaspel J.M."/>
        </authorList>
    </citation>
    <scope>NUCLEOTIDE SEQUENCE [LARGE SCALE GENOMIC DNA]</scope>
    <source>
        <strain evidence="15">CgM1</strain>
    </source>
</reference>
<feature type="transmembrane region" description="Helical" evidence="14">
    <location>
        <begin position="79"/>
        <end position="98"/>
    </location>
</feature>
<gene>
    <name evidence="15" type="ORF">KQX54_002492</name>
</gene>
<dbReference type="PANTHER" id="PTHR12504:SF0">
    <property type="entry name" value="MITOCHONDRIAL IMPORT RECEPTOR SUBUNIT TOM22 HOMOLOG"/>
    <property type="match status" value="1"/>
</dbReference>
<evidence type="ECO:0000256" key="7">
    <source>
        <dbReference type="ARBA" id="ARBA00022927"/>
    </source>
</evidence>
<dbReference type="PANTHER" id="PTHR12504">
    <property type="entry name" value="MITOCHONDRIAL IMPORT RECEPTOR SUBUNIT TOM22"/>
    <property type="match status" value="1"/>
</dbReference>
<dbReference type="GO" id="GO:0006886">
    <property type="term" value="P:intracellular protein transport"/>
    <property type="evidence" value="ECO:0007669"/>
    <property type="project" value="InterPro"/>
</dbReference>
<evidence type="ECO:0000256" key="12">
    <source>
        <dbReference type="ARBA" id="ARBA00023170"/>
    </source>
</evidence>
<evidence type="ECO:0000256" key="4">
    <source>
        <dbReference type="ARBA" id="ARBA00022448"/>
    </source>
</evidence>
<keyword evidence="5 14" id="KW-0812">Transmembrane</keyword>
<keyword evidence="10" id="KW-0496">Mitochondrion</keyword>
<sequence length="136" mass="15169">MATIEELDLTDSGMGSSDIRSPEVKSILPDEEEEDDESLTERLIGLTEMFPEEIRNFGYNLGFCLTSRLKALYKFSCSATWIMFSTSAIIFAPIIIEIERAQMEEMQRSQQKQALLGPSAAMHMGPGMGMGPPVQR</sequence>
<evidence type="ECO:0000256" key="6">
    <source>
        <dbReference type="ARBA" id="ARBA00022787"/>
    </source>
</evidence>
<keyword evidence="7" id="KW-0653">Protein transport</keyword>
<feature type="region of interest" description="Disordered" evidence="13">
    <location>
        <begin position="1"/>
        <end position="38"/>
    </location>
</feature>
<evidence type="ECO:0000256" key="9">
    <source>
        <dbReference type="ARBA" id="ARBA00023010"/>
    </source>
</evidence>
<keyword evidence="4" id="KW-0813">Transport</keyword>
<proteinExistence type="inferred from homology"/>
<evidence type="ECO:0000256" key="1">
    <source>
        <dbReference type="ARBA" id="ARBA00004572"/>
    </source>
</evidence>
<name>A0AAV7IW67_COTGL</name>
<organism evidence="15 16">
    <name type="scientific">Cotesia glomerata</name>
    <name type="common">Lepidopteran parasitic wasp</name>
    <name type="synonym">Apanteles glomeratus</name>
    <dbReference type="NCBI Taxonomy" id="32391"/>
    <lineage>
        <taxon>Eukaryota</taxon>
        <taxon>Metazoa</taxon>
        <taxon>Ecdysozoa</taxon>
        <taxon>Arthropoda</taxon>
        <taxon>Hexapoda</taxon>
        <taxon>Insecta</taxon>
        <taxon>Pterygota</taxon>
        <taxon>Neoptera</taxon>
        <taxon>Endopterygota</taxon>
        <taxon>Hymenoptera</taxon>
        <taxon>Apocrita</taxon>
        <taxon>Ichneumonoidea</taxon>
        <taxon>Braconidae</taxon>
        <taxon>Microgastrinae</taxon>
        <taxon>Cotesia</taxon>
    </lineage>
</organism>
<keyword evidence="12" id="KW-0675">Receptor</keyword>
<dbReference type="CDD" id="cd22884">
    <property type="entry name" value="TOM22"/>
    <property type="match status" value="1"/>
</dbReference>
<dbReference type="AlphaFoldDB" id="A0AAV7IW67"/>
<evidence type="ECO:0000313" key="15">
    <source>
        <dbReference type="EMBL" id="KAH0560205.1"/>
    </source>
</evidence>
<evidence type="ECO:0000256" key="14">
    <source>
        <dbReference type="SAM" id="Phobius"/>
    </source>
</evidence>
<evidence type="ECO:0000256" key="13">
    <source>
        <dbReference type="SAM" id="MobiDB-lite"/>
    </source>
</evidence>
<keyword evidence="16" id="KW-1185">Reference proteome</keyword>
<comment type="similarity">
    <text evidence="2">Belongs to the Tom22 family.</text>
</comment>
<accession>A0AAV7IW67</accession>
<comment type="caution">
    <text evidence="15">The sequence shown here is derived from an EMBL/GenBank/DDBJ whole genome shotgun (WGS) entry which is preliminary data.</text>
</comment>
<evidence type="ECO:0000256" key="2">
    <source>
        <dbReference type="ARBA" id="ARBA00009874"/>
    </source>
</evidence>
<dbReference type="EMBL" id="JAHXZJ010000374">
    <property type="protein sequence ID" value="KAH0560205.1"/>
    <property type="molecule type" value="Genomic_DNA"/>
</dbReference>
<dbReference type="GO" id="GO:0005741">
    <property type="term" value="C:mitochondrial outer membrane"/>
    <property type="evidence" value="ECO:0007669"/>
    <property type="project" value="UniProtKB-SubCell"/>
</dbReference>
<evidence type="ECO:0000256" key="10">
    <source>
        <dbReference type="ARBA" id="ARBA00023128"/>
    </source>
</evidence>
<evidence type="ECO:0000256" key="11">
    <source>
        <dbReference type="ARBA" id="ARBA00023136"/>
    </source>
</evidence>
<keyword evidence="9" id="KW-0811">Translocation</keyword>
<feature type="compositionally biased region" description="Acidic residues" evidence="13">
    <location>
        <begin position="29"/>
        <end position="38"/>
    </location>
</feature>
<comment type="subcellular location">
    <subcellularLocation>
        <location evidence="1">Mitochondrion outer membrane</location>
        <topology evidence="1">Single-pass membrane protein</topology>
    </subcellularLocation>
</comment>
<keyword evidence="11 14" id="KW-0472">Membrane</keyword>
<keyword evidence="8 14" id="KW-1133">Transmembrane helix</keyword>
<dbReference type="InterPro" id="IPR005683">
    <property type="entry name" value="Tom22"/>
</dbReference>
<evidence type="ECO:0000256" key="3">
    <source>
        <dbReference type="ARBA" id="ARBA00016229"/>
    </source>
</evidence>
<evidence type="ECO:0000256" key="8">
    <source>
        <dbReference type="ARBA" id="ARBA00022989"/>
    </source>
</evidence>